<dbReference type="Proteomes" id="UP001597068">
    <property type="component" value="Unassembled WGS sequence"/>
</dbReference>
<dbReference type="InterPro" id="IPR000960">
    <property type="entry name" value="Flavin_mOase"/>
</dbReference>
<evidence type="ECO:0000256" key="1">
    <source>
        <dbReference type="ARBA" id="ARBA00009183"/>
    </source>
</evidence>
<accession>A0ABW3GBF1</accession>
<dbReference type="InterPro" id="IPR050346">
    <property type="entry name" value="FMO-like"/>
</dbReference>
<name>A0ABW3GBF1_9NOCA</name>
<evidence type="ECO:0000256" key="6">
    <source>
        <dbReference type="ARBA" id="ARBA00023002"/>
    </source>
</evidence>
<evidence type="ECO:0000256" key="5">
    <source>
        <dbReference type="ARBA" id="ARBA00022857"/>
    </source>
</evidence>
<dbReference type="PRINTS" id="PR00370">
    <property type="entry name" value="FMOXYGENASE"/>
</dbReference>
<keyword evidence="6 7" id="KW-0560">Oxidoreductase</keyword>
<dbReference type="EC" id="1.14.13.-" evidence="7"/>
<keyword evidence="5" id="KW-0521">NADP</keyword>
<dbReference type="GO" id="GO:0004497">
    <property type="term" value="F:monooxygenase activity"/>
    <property type="evidence" value="ECO:0007669"/>
    <property type="project" value="UniProtKB-KW"/>
</dbReference>
<dbReference type="PIRSF" id="PIRSF000332">
    <property type="entry name" value="FMO"/>
    <property type="match status" value="1"/>
</dbReference>
<dbReference type="PANTHER" id="PTHR23023">
    <property type="entry name" value="DIMETHYLANILINE MONOOXYGENASE"/>
    <property type="match status" value="1"/>
</dbReference>
<comment type="similarity">
    <text evidence="2">Belongs to the FAD-binding monooxygenase family.</text>
</comment>
<evidence type="ECO:0000313" key="7">
    <source>
        <dbReference type="EMBL" id="MFD0927413.1"/>
    </source>
</evidence>
<gene>
    <name evidence="7" type="ORF">ACFQ04_16865</name>
</gene>
<dbReference type="Gene3D" id="3.50.50.60">
    <property type="entry name" value="FAD/NAD(P)-binding domain"/>
    <property type="match status" value="1"/>
</dbReference>
<comment type="caution">
    <text evidence="7">The sequence shown here is derived from an EMBL/GenBank/DDBJ whole genome shotgun (WGS) entry which is preliminary data.</text>
</comment>
<evidence type="ECO:0000256" key="3">
    <source>
        <dbReference type="ARBA" id="ARBA00022630"/>
    </source>
</evidence>
<comment type="similarity">
    <text evidence="1">Belongs to the FMO family.</text>
</comment>
<evidence type="ECO:0000256" key="2">
    <source>
        <dbReference type="ARBA" id="ARBA00010139"/>
    </source>
</evidence>
<protein>
    <submittedName>
        <fullName evidence="7">Flavin-containing monooxygenase</fullName>
        <ecNumber evidence="7">1.14.13.-</ecNumber>
    </submittedName>
</protein>
<keyword evidence="8" id="KW-1185">Reference proteome</keyword>
<evidence type="ECO:0000256" key="4">
    <source>
        <dbReference type="ARBA" id="ARBA00022827"/>
    </source>
</evidence>
<dbReference type="EMBL" id="JBHTIL010000006">
    <property type="protein sequence ID" value="MFD0927413.1"/>
    <property type="molecule type" value="Genomic_DNA"/>
</dbReference>
<dbReference type="InterPro" id="IPR036188">
    <property type="entry name" value="FAD/NAD-bd_sf"/>
</dbReference>
<keyword evidence="4" id="KW-0274">FAD</keyword>
<dbReference type="RefSeq" id="WP_253649027.1">
    <property type="nucleotide sequence ID" value="NZ_BAAAMO010000007.1"/>
</dbReference>
<sequence length="501" mass="54130">MDERVAVIGAGPGGLVSARWLLSQGFDVTIFESGPTLGGQWAGRSGTSGVWPAMHTNTSRILTSFSDLDHESDVVFPSNRDVLAYLHRYAKAFDLTDRIRLHTRIDLVDREDGAWRVEHSGGVEMFDRVVIATGRFRAPVIPPVPGLASFTGDGGASSTFEYRGAGEYTGKRVLVAGCAVSALEIAAELAHTGASRVVLTQRRQRYVLPKFAAGVPSDHRIFTRFGALANAVLPPAEIDRQLREIVVEAGGSPEQYGAPAADPSLFRAGVTLNQTYLPLVAEGRIAVRPWMRSVTGDEVTFDDGSREQVDAILFGTGFEVSLPCLSDEVRAVLDIDAAHIDADRHTFHPDLPGLALVGMWDQSGGYFVPLELQARWVAYAWGGTIPMPADTELRESVTAYRSRRGQSQKTRMNLAAVTFARAAGVEPDVEDWPELRRALLFGPLAPSCFRLDGPDALPDAAARFARDAAAFGAVADPDLTPREQEYWSMVQAAQDPVAAGG</sequence>
<organism evidence="7 8">
    <name type="scientific">Williamsia deligens</name>
    <dbReference type="NCBI Taxonomy" id="321325"/>
    <lineage>
        <taxon>Bacteria</taxon>
        <taxon>Bacillati</taxon>
        <taxon>Actinomycetota</taxon>
        <taxon>Actinomycetes</taxon>
        <taxon>Mycobacteriales</taxon>
        <taxon>Nocardiaceae</taxon>
        <taxon>Williamsia</taxon>
    </lineage>
</organism>
<evidence type="ECO:0000313" key="8">
    <source>
        <dbReference type="Proteomes" id="UP001597068"/>
    </source>
</evidence>
<proteinExistence type="inferred from homology"/>
<dbReference type="SUPFAM" id="SSF51905">
    <property type="entry name" value="FAD/NAD(P)-binding domain"/>
    <property type="match status" value="2"/>
</dbReference>
<dbReference type="InterPro" id="IPR020946">
    <property type="entry name" value="Flavin_mOase-like"/>
</dbReference>
<keyword evidence="7" id="KW-0503">Monooxygenase</keyword>
<reference evidence="8" key="1">
    <citation type="journal article" date="2019" name="Int. J. Syst. Evol. Microbiol.">
        <title>The Global Catalogue of Microorganisms (GCM) 10K type strain sequencing project: providing services to taxonomists for standard genome sequencing and annotation.</title>
        <authorList>
            <consortium name="The Broad Institute Genomics Platform"/>
            <consortium name="The Broad Institute Genome Sequencing Center for Infectious Disease"/>
            <person name="Wu L."/>
            <person name="Ma J."/>
        </authorList>
    </citation>
    <scope>NUCLEOTIDE SEQUENCE [LARGE SCALE GENOMIC DNA]</scope>
    <source>
        <strain evidence="8">CCUG 50873</strain>
    </source>
</reference>
<keyword evidence="3" id="KW-0285">Flavoprotein</keyword>
<dbReference type="Pfam" id="PF00743">
    <property type="entry name" value="FMO-like"/>
    <property type="match status" value="1"/>
</dbReference>